<dbReference type="PANTHER" id="PTHR35024:SF4">
    <property type="entry name" value="POLYMER-FORMING CYTOSKELETAL PROTEIN"/>
    <property type="match status" value="1"/>
</dbReference>
<proteinExistence type="inferred from homology"/>
<dbReference type="AlphaFoldDB" id="A0A369TEF5"/>
<name>A0A369TEF5_9PROT</name>
<organism evidence="3 4">
    <name type="scientific">Ferruginivarius sediminum</name>
    <dbReference type="NCBI Taxonomy" id="2661937"/>
    <lineage>
        <taxon>Bacteria</taxon>
        <taxon>Pseudomonadati</taxon>
        <taxon>Pseudomonadota</taxon>
        <taxon>Alphaproteobacteria</taxon>
        <taxon>Rhodospirillales</taxon>
        <taxon>Rhodospirillaceae</taxon>
        <taxon>Ferruginivarius</taxon>
    </lineage>
</organism>
<gene>
    <name evidence="3" type="ORF">DRB17_00695</name>
</gene>
<feature type="region of interest" description="Disordered" evidence="2">
    <location>
        <begin position="126"/>
        <end position="179"/>
    </location>
</feature>
<feature type="region of interest" description="Disordered" evidence="2">
    <location>
        <begin position="1"/>
        <end position="29"/>
    </location>
</feature>
<keyword evidence="4" id="KW-1185">Reference proteome</keyword>
<reference evidence="3 4" key="1">
    <citation type="submission" date="2018-07" db="EMBL/GenBank/DDBJ databases">
        <title>Venubactetium sediminum gen. nov., sp. nov., isolated from a marine solar saltern.</title>
        <authorList>
            <person name="Wang S."/>
        </authorList>
    </citation>
    <scope>NUCLEOTIDE SEQUENCE [LARGE SCALE GENOMIC DNA]</scope>
    <source>
        <strain evidence="3 4">WD2A32</strain>
    </source>
</reference>
<evidence type="ECO:0000256" key="2">
    <source>
        <dbReference type="SAM" id="MobiDB-lite"/>
    </source>
</evidence>
<feature type="compositionally biased region" description="Low complexity" evidence="2">
    <location>
        <begin position="126"/>
        <end position="138"/>
    </location>
</feature>
<accession>A0A369TEF5</accession>
<dbReference type="Pfam" id="PF04519">
    <property type="entry name" value="Bactofilin"/>
    <property type="match status" value="1"/>
</dbReference>
<evidence type="ECO:0000313" key="4">
    <source>
        <dbReference type="Proteomes" id="UP000253941"/>
    </source>
</evidence>
<evidence type="ECO:0000256" key="1">
    <source>
        <dbReference type="ARBA" id="ARBA00044755"/>
    </source>
</evidence>
<dbReference type="PANTHER" id="PTHR35024">
    <property type="entry name" value="HYPOTHETICAL CYTOSOLIC PROTEIN"/>
    <property type="match status" value="1"/>
</dbReference>
<protein>
    <submittedName>
        <fullName evidence="3">Polymer-forming cytoskeletal protein</fullName>
    </submittedName>
</protein>
<sequence length="179" mass="17893">MFSKAKPKQGPSPSTPPTTKPSGVPSIVSPELTIKGNLASSGDIQVDGTVEGDVEAANLTIGENGAVHGKVSARIVRICGRVAGEVHGGEVMLAASAHVYGDIVHDSLAIEAGADIEGHCRRRDNAANGAGDAKQAAGRNRGKSSAAAVAGQTETQAPAKLANGSAEAAQGQPESKPAE</sequence>
<comment type="caution">
    <text evidence="3">The sequence shown here is derived from an EMBL/GenBank/DDBJ whole genome shotgun (WGS) entry which is preliminary data.</text>
</comment>
<dbReference type="EMBL" id="QPMH01000001">
    <property type="protein sequence ID" value="RDD63731.1"/>
    <property type="molecule type" value="Genomic_DNA"/>
</dbReference>
<dbReference type="Proteomes" id="UP000253941">
    <property type="component" value="Unassembled WGS sequence"/>
</dbReference>
<evidence type="ECO:0000313" key="3">
    <source>
        <dbReference type="EMBL" id="RDD63731.1"/>
    </source>
</evidence>
<comment type="similarity">
    <text evidence="1">Belongs to the bactofilin family.</text>
</comment>
<dbReference type="RefSeq" id="WP_114580244.1">
    <property type="nucleotide sequence ID" value="NZ_QPMH01000001.1"/>
</dbReference>
<dbReference type="InterPro" id="IPR007607">
    <property type="entry name" value="BacA/B"/>
</dbReference>